<evidence type="ECO:0000313" key="9">
    <source>
        <dbReference type="EMBL" id="KAE9406599.1"/>
    </source>
</evidence>
<feature type="transmembrane region" description="Helical" evidence="7">
    <location>
        <begin position="150"/>
        <end position="173"/>
    </location>
</feature>
<reference evidence="9" key="1">
    <citation type="journal article" date="2019" name="Environ. Microbiol.">
        <title>Fungal ecological strategies reflected in gene transcription - a case study of two litter decomposers.</title>
        <authorList>
            <person name="Barbi F."/>
            <person name="Kohler A."/>
            <person name="Barry K."/>
            <person name="Baskaran P."/>
            <person name="Daum C."/>
            <person name="Fauchery L."/>
            <person name="Ihrmark K."/>
            <person name="Kuo A."/>
            <person name="LaButti K."/>
            <person name="Lipzen A."/>
            <person name="Morin E."/>
            <person name="Grigoriev I.V."/>
            <person name="Henrissat B."/>
            <person name="Lindahl B."/>
            <person name="Martin F."/>
        </authorList>
    </citation>
    <scope>NUCLEOTIDE SEQUENCE</scope>
    <source>
        <strain evidence="9">JB14</strain>
    </source>
</reference>
<name>A0A6A4I7B4_9AGAR</name>
<evidence type="ECO:0000256" key="7">
    <source>
        <dbReference type="SAM" id="Phobius"/>
    </source>
</evidence>
<evidence type="ECO:0000259" key="8">
    <source>
        <dbReference type="Pfam" id="PF20684"/>
    </source>
</evidence>
<dbReference type="GO" id="GO:0016020">
    <property type="term" value="C:membrane"/>
    <property type="evidence" value="ECO:0007669"/>
    <property type="project" value="UniProtKB-SubCell"/>
</dbReference>
<proteinExistence type="inferred from homology"/>
<dbReference type="OrthoDB" id="3229610at2759"/>
<feature type="transmembrane region" description="Helical" evidence="7">
    <location>
        <begin position="6"/>
        <end position="27"/>
    </location>
</feature>
<comment type="subcellular location">
    <subcellularLocation>
        <location evidence="1">Membrane</location>
        <topology evidence="1">Multi-pass membrane protein</topology>
    </subcellularLocation>
</comment>
<dbReference type="AlphaFoldDB" id="A0A6A4I7B4"/>
<accession>A0A6A4I7B4</accession>
<comment type="similarity">
    <text evidence="5">Belongs to the SAT4 family.</text>
</comment>
<dbReference type="InterPro" id="IPR049326">
    <property type="entry name" value="Rhodopsin_dom_fungi"/>
</dbReference>
<dbReference type="PANTHER" id="PTHR33048:SF47">
    <property type="entry name" value="INTEGRAL MEMBRANE PROTEIN-RELATED"/>
    <property type="match status" value="1"/>
</dbReference>
<keyword evidence="3 7" id="KW-1133">Transmembrane helix</keyword>
<dbReference type="Pfam" id="PF20684">
    <property type="entry name" value="Fung_rhodopsin"/>
    <property type="match status" value="1"/>
</dbReference>
<feature type="region of interest" description="Disordered" evidence="6">
    <location>
        <begin position="293"/>
        <end position="325"/>
    </location>
</feature>
<feature type="transmembrane region" description="Helical" evidence="7">
    <location>
        <begin position="111"/>
        <end position="130"/>
    </location>
</feature>
<dbReference type="InterPro" id="IPR052337">
    <property type="entry name" value="SAT4-like"/>
</dbReference>
<dbReference type="Proteomes" id="UP000799118">
    <property type="component" value="Unassembled WGS sequence"/>
</dbReference>
<keyword evidence="2 7" id="KW-0812">Transmembrane</keyword>
<evidence type="ECO:0000256" key="6">
    <source>
        <dbReference type="SAM" id="MobiDB-lite"/>
    </source>
</evidence>
<sequence length="344" mass="38214">MSSTTNLVFCVTSFTIANVSTISRIWIRYRKQRLWWDDGWAVLTMVLSILVDISLFGAGSNPFVPGSPHAVQFWFNMIAFTVGVWCARISLMLSIVRLIPPLFTLRRISEWAAVSFSLMCMGMLTPKIYICASNLSWYDMAVPLCPLGEVAIGELITDLVADITLVAIPIRLLGYVNLPKDKRRMLIVIFGASLLTSVMSVVHFVFLRGAMSHNYDYLAIPIINEVEVGTALAVANLGVLTPFICQLIGKHGGDIDSKPYTHYPSIQTNGDIRMRRVSDLVASGIHLTNTGRVSTSVRVSEPESERKQELSNTSPSDGMDSYEIPKTELFQSNSSLVRESGQYY</sequence>
<feature type="transmembrane region" description="Helical" evidence="7">
    <location>
        <begin position="226"/>
        <end position="248"/>
    </location>
</feature>
<dbReference type="EMBL" id="ML769401">
    <property type="protein sequence ID" value="KAE9406599.1"/>
    <property type="molecule type" value="Genomic_DNA"/>
</dbReference>
<feature type="compositionally biased region" description="Basic and acidic residues" evidence="6">
    <location>
        <begin position="300"/>
        <end position="309"/>
    </location>
</feature>
<evidence type="ECO:0000256" key="2">
    <source>
        <dbReference type="ARBA" id="ARBA00022692"/>
    </source>
</evidence>
<feature type="transmembrane region" description="Helical" evidence="7">
    <location>
        <begin position="78"/>
        <end position="99"/>
    </location>
</feature>
<evidence type="ECO:0000256" key="5">
    <source>
        <dbReference type="ARBA" id="ARBA00038359"/>
    </source>
</evidence>
<evidence type="ECO:0000256" key="4">
    <source>
        <dbReference type="ARBA" id="ARBA00023136"/>
    </source>
</evidence>
<evidence type="ECO:0000256" key="3">
    <source>
        <dbReference type="ARBA" id="ARBA00022989"/>
    </source>
</evidence>
<organism evidence="9 10">
    <name type="scientific">Gymnopus androsaceus JB14</name>
    <dbReference type="NCBI Taxonomy" id="1447944"/>
    <lineage>
        <taxon>Eukaryota</taxon>
        <taxon>Fungi</taxon>
        <taxon>Dikarya</taxon>
        <taxon>Basidiomycota</taxon>
        <taxon>Agaricomycotina</taxon>
        <taxon>Agaricomycetes</taxon>
        <taxon>Agaricomycetidae</taxon>
        <taxon>Agaricales</taxon>
        <taxon>Marasmiineae</taxon>
        <taxon>Omphalotaceae</taxon>
        <taxon>Gymnopus</taxon>
    </lineage>
</organism>
<dbReference type="PANTHER" id="PTHR33048">
    <property type="entry name" value="PTH11-LIKE INTEGRAL MEMBRANE PROTEIN (AFU_ORTHOLOGUE AFUA_5G11245)"/>
    <property type="match status" value="1"/>
</dbReference>
<feature type="transmembrane region" description="Helical" evidence="7">
    <location>
        <begin position="185"/>
        <end position="206"/>
    </location>
</feature>
<keyword evidence="10" id="KW-1185">Reference proteome</keyword>
<protein>
    <recommendedName>
        <fullName evidence="8">Rhodopsin domain-containing protein</fullName>
    </recommendedName>
</protein>
<feature type="domain" description="Rhodopsin" evidence="8">
    <location>
        <begin position="24"/>
        <end position="244"/>
    </location>
</feature>
<keyword evidence="4 7" id="KW-0472">Membrane</keyword>
<feature type="transmembrane region" description="Helical" evidence="7">
    <location>
        <begin position="39"/>
        <end position="58"/>
    </location>
</feature>
<gene>
    <name evidence="9" type="ORF">BT96DRAFT_971853</name>
</gene>
<evidence type="ECO:0000256" key="1">
    <source>
        <dbReference type="ARBA" id="ARBA00004141"/>
    </source>
</evidence>
<evidence type="ECO:0000313" key="10">
    <source>
        <dbReference type="Proteomes" id="UP000799118"/>
    </source>
</evidence>